<dbReference type="Proteomes" id="UP001530293">
    <property type="component" value="Unassembled WGS sequence"/>
</dbReference>
<keyword evidence="3" id="KW-1185">Reference proteome</keyword>
<dbReference type="EMBL" id="JALLBG020000023">
    <property type="protein sequence ID" value="KAL3771550.1"/>
    <property type="molecule type" value="Genomic_DNA"/>
</dbReference>
<organism evidence="2 3">
    <name type="scientific">Discostella pseudostelligera</name>
    <dbReference type="NCBI Taxonomy" id="259834"/>
    <lineage>
        <taxon>Eukaryota</taxon>
        <taxon>Sar</taxon>
        <taxon>Stramenopiles</taxon>
        <taxon>Ochrophyta</taxon>
        <taxon>Bacillariophyta</taxon>
        <taxon>Coscinodiscophyceae</taxon>
        <taxon>Thalassiosirophycidae</taxon>
        <taxon>Stephanodiscales</taxon>
        <taxon>Stephanodiscaceae</taxon>
        <taxon>Discostella</taxon>
    </lineage>
</organism>
<evidence type="ECO:0000313" key="3">
    <source>
        <dbReference type="Proteomes" id="UP001530293"/>
    </source>
</evidence>
<evidence type="ECO:0000259" key="1">
    <source>
        <dbReference type="PROSITE" id="PS51186"/>
    </source>
</evidence>
<dbReference type="AlphaFoldDB" id="A0ABD3N667"/>
<dbReference type="Gene3D" id="3.40.630.30">
    <property type="match status" value="1"/>
</dbReference>
<sequence length="182" mass="20911">MTVEYTCNKYTSTARRMQGKKYCVLIAKECIQDNDKNQQLRVRDDVIGMVEMGMSLCPMFSKHGDLDDATNATGSRGSIELRPQPTVGVLCVKSSHQKKGIGQALIQKCEQVAANVWNEPYLFVDIEPNNHNTLRLFEKWGYAFKLNETGEAQMRNTTVSRRRIERSRPHYLLRKELDRTIP</sequence>
<accession>A0ABD3N667</accession>
<feature type="domain" description="N-acetyltransferase" evidence="1">
    <location>
        <begin position="77"/>
        <end position="178"/>
    </location>
</feature>
<comment type="caution">
    <text evidence="2">The sequence shown here is derived from an EMBL/GenBank/DDBJ whole genome shotgun (WGS) entry which is preliminary data.</text>
</comment>
<evidence type="ECO:0000313" key="2">
    <source>
        <dbReference type="EMBL" id="KAL3771550.1"/>
    </source>
</evidence>
<dbReference type="SUPFAM" id="SSF55729">
    <property type="entry name" value="Acyl-CoA N-acyltransferases (Nat)"/>
    <property type="match status" value="1"/>
</dbReference>
<dbReference type="Pfam" id="PF00583">
    <property type="entry name" value="Acetyltransf_1"/>
    <property type="match status" value="1"/>
</dbReference>
<protein>
    <recommendedName>
        <fullName evidence="1">N-acetyltransferase domain-containing protein</fullName>
    </recommendedName>
</protein>
<dbReference type="InterPro" id="IPR016181">
    <property type="entry name" value="Acyl_CoA_acyltransferase"/>
</dbReference>
<proteinExistence type="predicted"/>
<dbReference type="PROSITE" id="PS51186">
    <property type="entry name" value="GNAT"/>
    <property type="match status" value="1"/>
</dbReference>
<name>A0ABD3N667_9STRA</name>
<reference evidence="2 3" key="1">
    <citation type="submission" date="2024-10" db="EMBL/GenBank/DDBJ databases">
        <title>Updated reference genomes for cyclostephanoid diatoms.</title>
        <authorList>
            <person name="Roberts W.R."/>
            <person name="Alverson A.J."/>
        </authorList>
    </citation>
    <scope>NUCLEOTIDE SEQUENCE [LARGE SCALE GENOMIC DNA]</scope>
    <source>
        <strain evidence="2 3">AJA232-27</strain>
    </source>
</reference>
<dbReference type="InterPro" id="IPR000182">
    <property type="entry name" value="GNAT_dom"/>
</dbReference>
<gene>
    <name evidence="2" type="ORF">ACHAWU_003725</name>
</gene>
<dbReference type="CDD" id="cd04301">
    <property type="entry name" value="NAT_SF"/>
    <property type="match status" value="1"/>
</dbReference>